<evidence type="ECO:0000313" key="3">
    <source>
        <dbReference type="Proteomes" id="UP001429984"/>
    </source>
</evidence>
<evidence type="ECO:0000259" key="1">
    <source>
        <dbReference type="Pfam" id="PF00535"/>
    </source>
</evidence>
<dbReference type="Pfam" id="PF00535">
    <property type="entry name" value="Glycos_transf_2"/>
    <property type="match status" value="2"/>
</dbReference>
<comment type="caution">
    <text evidence="2">The sequence shown here is derived from an EMBL/GenBank/DDBJ whole genome shotgun (WGS) entry which is preliminary data.</text>
</comment>
<dbReference type="InterPro" id="IPR029044">
    <property type="entry name" value="Nucleotide-diphossugar_trans"/>
</dbReference>
<keyword evidence="3" id="KW-1185">Reference proteome</keyword>
<dbReference type="Proteomes" id="UP001429984">
    <property type="component" value="Unassembled WGS sequence"/>
</dbReference>
<dbReference type="PANTHER" id="PTHR43179:SF7">
    <property type="entry name" value="RHAMNOSYLTRANSFERASE WBBL"/>
    <property type="match status" value="1"/>
</dbReference>
<evidence type="ECO:0000313" key="2">
    <source>
        <dbReference type="EMBL" id="MBF6025826.1"/>
    </source>
</evidence>
<sequence length="767" mass="86053">MLGRFRGIGLELHAQNQLRIDDAARGAGRYESLGEDPQFDVRVAGGVGRLAAGWYLLTGHCQVKDGEIIAPCFYPDYGEGQSEATRIDLAEPDSEGRLRSLVLIKRRLRMLRLDPTIHRATFEISGLRLRRISRPQAMLEMLRGIGRSPCRSADAKPALAAFLRQAFRGRLSAGADMLHRRYLEAQRETDRGYQQWTALFGARAGMRRTFERAQALSRHPVISIVVPVHNTPPALLHSCIDSVLSQSYPHWQLCIVDDVSSHAPVRELLAQYAQKDARIQVRYRTEHGHICASSNDAIAMAEGEYVGFLDHDDELSPDALYEVAKALHEHPDAHLIYSDEDKIDEAGRRFDPHFKPAWNPDLLRALNYVCHFTVIRADLVRRVRGLRAGFEGAQDHDLVLRCTEHLQREQIVHIPKVLYHWRAIPGSTAMGVSNKPYALEAGRRAVEEHYTRIGRPCRVEITADGHYRGQWLASADTPKVSIIIPTRDKVELLRTCIDSIFEKTTYPDYDLVVVDNGSIEADAKAYLEQLRGHERVTVLDYAAPFNYSAIINHAVARTTADIVCLLNNDIEVITPQWLDHLAAHAARPEVGVVGAMLYYPNDTIQHAGVVLGIGGVAGHVHARMERGTGGYIGRAGVTHNLTAVTGACMVMRRSVFDEVEGMDESLPVAFNDVDLCIRIHKRGYDNVWTPQSELYHHESASRGIEDTPEKQARFALEADRMKRKWGEYLRHDPAYNPNLSLDSCSFDLAFPPRNLSSRHTGLSTQAQ</sequence>
<dbReference type="Gene3D" id="3.90.550.10">
    <property type="entry name" value="Spore Coat Polysaccharide Biosynthesis Protein SpsA, Chain A"/>
    <property type="match status" value="2"/>
</dbReference>
<accession>A0ABS0B9Z0</accession>
<dbReference type="CDD" id="cd04186">
    <property type="entry name" value="GT_2_like_c"/>
    <property type="match status" value="1"/>
</dbReference>
<proteinExistence type="predicted"/>
<dbReference type="InterPro" id="IPR001173">
    <property type="entry name" value="Glyco_trans_2-like"/>
</dbReference>
<dbReference type="PANTHER" id="PTHR43179">
    <property type="entry name" value="RHAMNOSYLTRANSFERASE WBBL"/>
    <property type="match status" value="1"/>
</dbReference>
<name>A0ABS0B9Z0_9GAMM</name>
<gene>
    <name evidence="2" type="ORF">IU514_17495</name>
</gene>
<protein>
    <submittedName>
        <fullName evidence="2">Glycosyltransferase family 2 protein</fullName>
    </submittedName>
</protein>
<dbReference type="EMBL" id="JADLZT010000011">
    <property type="protein sequence ID" value="MBF6025826.1"/>
    <property type="molecule type" value="Genomic_DNA"/>
</dbReference>
<reference evidence="2 3" key="1">
    <citation type="submission" date="2020-11" db="EMBL/GenBank/DDBJ databases">
        <title>Draft Genome Sequence and Secondary Metabolite Biosynthetic Potential of the Lysobacter niastensis Type strain DSM 18481.</title>
        <authorList>
            <person name="Turrini P."/>
            <person name="Artuso I."/>
            <person name="Tescari M."/>
            <person name="Lugli G.A."/>
            <person name="Frangipani E."/>
            <person name="Ventura M."/>
            <person name="Visca P."/>
        </authorList>
    </citation>
    <scope>NUCLEOTIDE SEQUENCE [LARGE SCALE GENOMIC DNA]</scope>
    <source>
        <strain evidence="2 3">DSM 18481</strain>
    </source>
</reference>
<feature type="domain" description="Glycosyltransferase 2-like" evidence="1">
    <location>
        <begin position="481"/>
        <end position="659"/>
    </location>
</feature>
<organism evidence="2 3">
    <name type="scientific">Lysobacter niastensis</name>
    <dbReference type="NCBI Taxonomy" id="380629"/>
    <lineage>
        <taxon>Bacteria</taxon>
        <taxon>Pseudomonadati</taxon>
        <taxon>Pseudomonadota</taxon>
        <taxon>Gammaproteobacteria</taxon>
        <taxon>Lysobacterales</taxon>
        <taxon>Lysobacteraceae</taxon>
        <taxon>Lysobacter</taxon>
    </lineage>
</organism>
<dbReference type="RefSeq" id="WP_194932429.1">
    <property type="nucleotide sequence ID" value="NZ_JADLZT010000011.1"/>
</dbReference>
<dbReference type="CDD" id="cd04184">
    <property type="entry name" value="GT2_RfbC_Mx_like"/>
    <property type="match status" value="1"/>
</dbReference>
<dbReference type="SUPFAM" id="SSF53448">
    <property type="entry name" value="Nucleotide-diphospho-sugar transferases"/>
    <property type="match status" value="2"/>
</dbReference>
<feature type="domain" description="Glycosyltransferase 2-like" evidence="1">
    <location>
        <begin position="223"/>
        <end position="375"/>
    </location>
</feature>